<dbReference type="GO" id="GO:0003677">
    <property type="term" value="F:DNA binding"/>
    <property type="evidence" value="ECO:0007669"/>
    <property type="project" value="UniProtKB-UniRule"/>
</dbReference>
<evidence type="ECO:0000259" key="5">
    <source>
        <dbReference type="PROSITE" id="PS51755"/>
    </source>
</evidence>
<keyword evidence="7" id="KW-1185">Reference proteome</keyword>
<evidence type="ECO:0000256" key="2">
    <source>
        <dbReference type="ARBA" id="ARBA00023012"/>
    </source>
</evidence>
<dbReference type="Gene3D" id="3.40.50.300">
    <property type="entry name" value="P-loop containing nucleotide triphosphate hydrolases"/>
    <property type="match status" value="1"/>
</dbReference>
<evidence type="ECO:0000313" key="6">
    <source>
        <dbReference type="EMBL" id="MBF9070852.1"/>
    </source>
</evidence>
<dbReference type="PANTHER" id="PTHR47691:SF3">
    <property type="entry name" value="HTH-TYPE TRANSCRIPTIONAL REGULATOR RV0890C-RELATED"/>
    <property type="match status" value="1"/>
</dbReference>
<name>A0A931B7F3_9ACTN</name>
<evidence type="ECO:0000256" key="3">
    <source>
        <dbReference type="ARBA" id="ARBA00023125"/>
    </source>
</evidence>
<organism evidence="6 7">
    <name type="scientific">Streptacidiphilus fuscans</name>
    <dbReference type="NCBI Taxonomy" id="2789292"/>
    <lineage>
        <taxon>Bacteria</taxon>
        <taxon>Bacillati</taxon>
        <taxon>Actinomycetota</taxon>
        <taxon>Actinomycetes</taxon>
        <taxon>Kitasatosporales</taxon>
        <taxon>Streptomycetaceae</taxon>
        <taxon>Streptacidiphilus</taxon>
    </lineage>
</organism>
<dbReference type="InterPro" id="IPR011990">
    <property type="entry name" value="TPR-like_helical_dom_sf"/>
</dbReference>
<dbReference type="InterPro" id="IPR005158">
    <property type="entry name" value="BTAD"/>
</dbReference>
<dbReference type="InterPro" id="IPR003593">
    <property type="entry name" value="AAA+_ATPase"/>
</dbReference>
<evidence type="ECO:0000313" key="7">
    <source>
        <dbReference type="Proteomes" id="UP000657385"/>
    </source>
</evidence>
<dbReference type="SUPFAM" id="SSF46894">
    <property type="entry name" value="C-terminal effector domain of the bipartite response regulators"/>
    <property type="match status" value="1"/>
</dbReference>
<dbReference type="PANTHER" id="PTHR47691">
    <property type="entry name" value="REGULATOR-RELATED"/>
    <property type="match status" value="1"/>
</dbReference>
<sequence>MRFGILGTTAAWTGDGAELALGGPGRRALLALLLLDAGRTVGTDRLVDGLYGEAPPNNVANALQSQVSRLRGVLAQVGATVEGGPGGYRLSVSPDEVDAHVFERLAAEGRSALAAGAAAEAHAALTEALGLWRGEPLSDVGGAPFAAGQVVRLTELRLGAVETRAEAALALGRHAEVIAGLRQAVAADPLRERLTTLLMRALYAAGRQADALAAYAALRAALADALGADPGPETAELHLAILRADPALRQASAAAEPAGPAAVAAAPAPAPAPEPVPASVLPLPPVPRPLTTFVGREPELAALDATLRAARLVTLTGPGGTGKTRLALELAARRSASEEEGGACFADLSRVGDGSGLAQALLGALGVREAGVLGPTAPTGDAVARLAPALARRGDLLLVLDNCEQIVAEVAQLAESLLNACPELRILATSREPLAVPGEHVRPLEPLPDAEALRLFAERAAAVRPGFALEGLPAADASAVAEICRRLDGLPLAIELAAARLRMLTPRQIADRLDDRFRLLTGGSRTAQPRQQTLRAVVDWSWDLLPEPERELLRRVSVFSGGWTLDAAEAVCGGGEVAADHTLDLLGALVDKSLVVAHQAPDSGGMRYRMLETVRAYAAERLDAADEQRHYADAHLAHFAALALKAEPQLRTAAQLDWLARLAADHSNLTAALRHAVATDPEQQALDLLAALSGYWMLRGLRTEGRALAVRLLDALGGAIPPGREEQFVLAVMTAISGGMDTPELVAAVDLCRPVMDRLMFAHPLRFPFLIVQWAPFVGVPDDVSTAAQNAAIASLADDPWYRGLLHTGMGFQHWYLRADLAETEREFGEALDCFEQQGERWGMVMALMELARARGRRGDRAASAACTDRALSLAGELQSVEDMAELLWSRADFSIRADDLDAAEADLLRAVRLVEPLGVSDNLAQARLGLAEVALSRGETARARELCASAMASRLVGWTSGELMESAVHMTEARIALHEGDREAAAAGLRAAFSVVSRTRNLPAYGELAGTAAALESVSGRPGTAAELCGVAESLSLPGTRRHPAGLTESLREALGATAYEAAFARGQAGARRDPKDAVAFLAGLLRTD</sequence>
<comment type="similarity">
    <text evidence="1">Belongs to the AfsR/DnrI/RedD regulatory family.</text>
</comment>
<keyword evidence="3 4" id="KW-0238">DNA-binding</keyword>
<dbReference type="Pfam" id="PF03704">
    <property type="entry name" value="BTAD"/>
    <property type="match status" value="1"/>
</dbReference>
<dbReference type="SMART" id="SM00382">
    <property type="entry name" value="AAA"/>
    <property type="match status" value="1"/>
</dbReference>
<gene>
    <name evidence="6" type="ORF">I2501_22820</name>
</gene>
<dbReference type="InterPro" id="IPR041664">
    <property type="entry name" value="AAA_16"/>
</dbReference>
<dbReference type="InterPro" id="IPR016032">
    <property type="entry name" value="Sig_transdc_resp-reg_C-effctor"/>
</dbReference>
<dbReference type="SMART" id="SM01043">
    <property type="entry name" value="BTAD"/>
    <property type="match status" value="1"/>
</dbReference>
<dbReference type="EMBL" id="JADPRT010000009">
    <property type="protein sequence ID" value="MBF9070852.1"/>
    <property type="molecule type" value="Genomic_DNA"/>
</dbReference>
<dbReference type="PROSITE" id="PS51755">
    <property type="entry name" value="OMPR_PHOB"/>
    <property type="match status" value="1"/>
</dbReference>
<feature type="domain" description="OmpR/PhoB-type" evidence="5">
    <location>
        <begin position="1"/>
        <end position="92"/>
    </location>
</feature>
<dbReference type="AlphaFoldDB" id="A0A931B7F3"/>
<dbReference type="CDD" id="cd15831">
    <property type="entry name" value="BTAD"/>
    <property type="match status" value="1"/>
</dbReference>
<dbReference type="Pfam" id="PF13191">
    <property type="entry name" value="AAA_16"/>
    <property type="match status" value="1"/>
</dbReference>
<accession>A0A931B7F3</accession>
<dbReference type="Gene3D" id="1.10.10.10">
    <property type="entry name" value="Winged helix-like DNA-binding domain superfamily/Winged helix DNA-binding domain"/>
    <property type="match status" value="1"/>
</dbReference>
<dbReference type="GO" id="GO:0000160">
    <property type="term" value="P:phosphorelay signal transduction system"/>
    <property type="evidence" value="ECO:0007669"/>
    <property type="project" value="UniProtKB-KW"/>
</dbReference>
<protein>
    <submittedName>
        <fullName evidence="6">AAA family ATPase</fullName>
    </submittedName>
</protein>
<dbReference type="Pfam" id="PF25872">
    <property type="entry name" value="HTH_77"/>
    <property type="match status" value="1"/>
</dbReference>
<reference evidence="6" key="1">
    <citation type="submission" date="2020-11" db="EMBL/GenBank/DDBJ databases">
        <title>Isolation and identification of active actinomycetes.</title>
        <authorList>
            <person name="Yu B."/>
        </authorList>
    </citation>
    <scope>NUCLEOTIDE SEQUENCE</scope>
    <source>
        <strain evidence="6">NEAU-YB345</strain>
    </source>
</reference>
<dbReference type="InterPro" id="IPR001867">
    <property type="entry name" value="OmpR/PhoB-type_DNA-bd"/>
</dbReference>
<dbReference type="PRINTS" id="PR00364">
    <property type="entry name" value="DISEASERSIST"/>
</dbReference>
<dbReference type="Gene3D" id="1.25.40.10">
    <property type="entry name" value="Tetratricopeptide repeat domain"/>
    <property type="match status" value="2"/>
</dbReference>
<keyword evidence="2" id="KW-0902">Two-component regulatory system</keyword>
<dbReference type="InterPro" id="IPR036388">
    <property type="entry name" value="WH-like_DNA-bd_sf"/>
</dbReference>
<dbReference type="InterPro" id="IPR058852">
    <property type="entry name" value="HTH_77"/>
</dbReference>
<proteinExistence type="inferred from homology"/>
<dbReference type="RefSeq" id="WP_196196003.1">
    <property type="nucleotide sequence ID" value="NZ_JADPRT010000009.1"/>
</dbReference>
<dbReference type="SMART" id="SM00862">
    <property type="entry name" value="Trans_reg_C"/>
    <property type="match status" value="1"/>
</dbReference>
<dbReference type="InterPro" id="IPR027417">
    <property type="entry name" value="P-loop_NTPase"/>
</dbReference>
<dbReference type="GO" id="GO:0006355">
    <property type="term" value="P:regulation of DNA-templated transcription"/>
    <property type="evidence" value="ECO:0007669"/>
    <property type="project" value="InterPro"/>
</dbReference>
<feature type="DNA-binding region" description="OmpR/PhoB-type" evidence="4">
    <location>
        <begin position="1"/>
        <end position="92"/>
    </location>
</feature>
<evidence type="ECO:0000256" key="4">
    <source>
        <dbReference type="PROSITE-ProRule" id="PRU01091"/>
    </source>
</evidence>
<comment type="caution">
    <text evidence="6">The sequence shown here is derived from an EMBL/GenBank/DDBJ whole genome shotgun (WGS) entry which is preliminary data.</text>
</comment>
<dbReference type="SUPFAM" id="SSF48452">
    <property type="entry name" value="TPR-like"/>
    <property type="match status" value="2"/>
</dbReference>
<evidence type="ECO:0000256" key="1">
    <source>
        <dbReference type="ARBA" id="ARBA00005820"/>
    </source>
</evidence>
<dbReference type="SUPFAM" id="SSF52540">
    <property type="entry name" value="P-loop containing nucleoside triphosphate hydrolases"/>
    <property type="match status" value="1"/>
</dbReference>
<dbReference type="Proteomes" id="UP000657385">
    <property type="component" value="Unassembled WGS sequence"/>
</dbReference>